<accession>A0A5D4TWP2</accession>
<evidence type="ECO:0000256" key="5">
    <source>
        <dbReference type="ARBA" id="ARBA00023157"/>
    </source>
</evidence>
<comment type="caution">
    <text evidence="8">The sequence shown here is derived from an EMBL/GenBank/DDBJ whole genome shotgun (WGS) entry which is preliminary data.</text>
</comment>
<comment type="similarity">
    <text evidence="1">Belongs to the peroxiredoxin family. AhpC/Prx1 subfamily.</text>
</comment>
<evidence type="ECO:0000256" key="6">
    <source>
        <dbReference type="ARBA" id="ARBA00023284"/>
    </source>
</evidence>
<dbReference type="GO" id="GO:0045454">
    <property type="term" value="P:cell redox homeostasis"/>
    <property type="evidence" value="ECO:0007669"/>
    <property type="project" value="TreeGrafter"/>
</dbReference>
<keyword evidence="3" id="KW-0049">Antioxidant</keyword>
<sequence length="136" mass="15093">MAAVAAIYPKFQALQTEVFGISTDSVYSHKVFTEVSPSASKVQFPLVSDRNHQISRSYRVLNERAGATFRATIIIDPEGMITSKMIYPPEVGRNTYEILRMLEGIQYGRKTGAGVPANWLPNQSGIQKDPDFIGKI</sequence>
<proteinExistence type="inferred from homology"/>
<dbReference type="SUPFAM" id="SSF52833">
    <property type="entry name" value="Thioredoxin-like"/>
    <property type="match status" value="1"/>
</dbReference>
<dbReference type="EMBL" id="VTEZ01000004">
    <property type="protein sequence ID" value="TYS84454.1"/>
    <property type="molecule type" value="Genomic_DNA"/>
</dbReference>
<dbReference type="Pfam" id="PF00578">
    <property type="entry name" value="AhpC-TSA"/>
    <property type="match status" value="1"/>
</dbReference>
<reference evidence="8 9" key="1">
    <citation type="submission" date="2019-08" db="EMBL/GenBank/DDBJ databases">
        <title>Bacillus genomes from the desert of Cuatro Cienegas, Coahuila.</title>
        <authorList>
            <person name="Olmedo-Alvarez G."/>
        </authorList>
    </citation>
    <scope>NUCLEOTIDE SEQUENCE [LARGE SCALE GENOMIC DNA]</scope>
    <source>
        <strain evidence="8 9">CH87b_3T</strain>
    </source>
</reference>
<evidence type="ECO:0000313" key="9">
    <source>
        <dbReference type="Proteomes" id="UP000324269"/>
    </source>
</evidence>
<evidence type="ECO:0000313" key="8">
    <source>
        <dbReference type="EMBL" id="TYS84454.1"/>
    </source>
</evidence>
<dbReference type="InterPro" id="IPR000866">
    <property type="entry name" value="AhpC/TSA"/>
</dbReference>
<dbReference type="GO" id="GO:0005829">
    <property type="term" value="C:cytosol"/>
    <property type="evidence" value="ECO:0007669"/>
    <property type="project" value="TreeGrafter"/>
</dbReference>
<dbReference type="Gene3D" id="3.40.30.10">
    <property type="entry name" value="Glutaredoxin"/>
    <property type="match status" value="1"/>
</dbReference>
<evidence type="ECO:0000256" key="1">
    <source>
        <dbReference type="ARBA" id="ARBA00009796"/>
    </source>
</evidence>
<evidence type="ECO:0000259" key="7">
    <source>
        <dbReference type="Pfam" id="PF00578"/>
    </source>
</evidence>
<feature type="domain" description="Alkyl hydroperoxide reductase subunit C/ Thiol specific antioxidant" evidence="7">
    <location>
        <begin position="1"/>
        <end position="82"/>
    </location>
</feature>
<keyword evidence="5" id="KW-1015">Disulfide bond</keyword>
<dbReference type="AlphaFoldDB" id="A0A5D4TWP2"/>
<dbReference type="GO" id="GO:0042744">
    <property type="term" value="P:hydrogen peroxide catabolic process"/>
    <property type="evidence" value="ECO:0007669"/>
    <property type="project" value="TreeGrafter"/>
</dbReference>
<dbReference type="OrthoDB" id="9812811at2"/>
<evidence type="ECO:0000256" key="3">
    <source>
        <dbReference type="ARBA" id="ARBA00022862"/>
    </source>
</evidence>
<dbReference type="PANTHER" id="PTHR10681:SF121">
    <property type="entry name" value="ALKYL HYDROPEROXIDE REDUCTASE C"/>
    <property type="match status" value="1"/>
</dbReference>
<dbReference type="PIRSF" id="PIRSF000239">
    <property type="entry name" value="AHPC"/>
    <property type="match status" value="1"/>
</dbReference>
<name>A0A5D4TWP2_9BACI</name>
<dbReference type="Proteomes" id="UP000324269">
    <property type="component" value="Unassembled WGS sequence"/>
</dbReference>
<gene>
    <name evidence="8" type="ORF">FZC85_13805</name>
</gene>
<organism evidence="8 9">
    <name type="scientific">Rossellomorea aquimaris</name>
    <dbReference type="NCBI Taxonomy" id="189382"/>
    <lineage>
        <taxon>Bacteria</taxon>
        <taxon>Bacillati</taxon>
        <taxon>Bacillota</taxon>
        <taxon>Bacilli</taxon>
        <taxon>Bacillales</taxon>
        <taxon>Bacillaceae</taxon>
        <taxon>Rossellomorea</taxon>
    </lineage>
</organism>
<evidence type="ECO:0000256" key="2">
    <source>
        <dbReference type="ARBA" id="ARBA00022559"/>
    </source>
</evidence>
<keyword evidence="2" id="KW-0575">Peroxidase</keyword>
<evidence type="ECO:0000256" key="4">
    <source>
        <dbReference type="ARBA" id="ARBA00023002"/>
    </source>
</evidence>
<dbReference type="GO" id="GO:0033554">
    <property type="term" value="P:cellular response to stress"/>
    <property type="evidence" value="ECO:0007669"/>
    <property type="project" value="TreeGrafter"/>
</dbReference>
<protein>
    <submittedName>
        <fullName evidence="8">Redoxin domain-containing protein</fullName>
    </submittedName>
</protein>
<dbReference type="InterPro" id="IPR036249">
    <property type="entry name" value="Thioredoxin-like_sf"/>
</dbReference>
<dbReference type="GO" id="GO:0008379">
    <property type="term" value="F:thioredoxin peroxidase activity"/>
    <property type="evidence" value="ECO:0007669"/>
    <property type="project" value="TreeGrafter"/>
</dbReference>
<dbReference type="GO" id="GO:0006979">
    <property type="term" value="P:response to oxidative stress"/>
    <property type="evidence" value="ECO:0007669"/>
    <property type="project" value="TreeGrafter"/>
</dbReference>
<dbReference type="InterPro" id="IPR024706">
    <property type="entry name" value="Peroxiredoxin_AhpC-typ"/>
</dbReference>
<dbReference type="InterPro" id="IPR050217">
    <property type="entry name" value="Peroxiredoxin"/>
</dbReference>
<keyword evidence="6" id="KW-0676">Redox-active center</keyword>
<keyword evidence="4" id="KW-0560">Oxidoreductase</keyword>
<dbReference type="PANTHER" id="PTHR10681">
    <property type="entry name" value="THIOREDOXIN PEROXIDASE"/>
    <property type="match status" value="1"/>
</dbReference>